<proteinExistence type="predicted"/>
<dbReference type="KEGG" id="spap:H3Z74_02180"/>
<sequence length="46" mass="4898">MIGLPMGQLRTANKRRNRALARPLAKPIVAAPAKVKTVKTAKSATT</sequence>
<evidence type="ECO:0000313" key="1">
    <source>
        <dbReference type="EMBL" id="QNQ10081.1"/>
    </source>
</evidence>
<organism evidence="1 2">
    <name type="scientific">Sphingomonas alpina</name>
    <dbReference type="NCBI Taxonomy" id="653931"/>
    <lineage>
        <taxon>Bacteria</taxon>
        <taxon>Pseudomonadati</taxon>
        <taxon>Pseudomonadota</taxon>
        <taxon>Alphaproteobacteria</taxon>
        <taxon>Sphingomonadales</taxon>
        <taxon>Sphingomonadaceae</taxon>
        <taxon>Sphingomonas</taxon>
    </lineage>
</organism>
<dbReference type="Proteomes" id="UP000516148">
    <property type="component" value="Chromosome"/>
</dbReference>
<accession>A0A7H0LK78</accession>
<keyword evidence="2" id="KW-1185">Reference proteome</keyword>
<name>A0A7H0LK78_9SPHN</name>
<evidence type="ECO:0000313" key="2">
    <source>
        <dbReference type="Proteomes" id="UP000516148"/>
    </source>
</evidence>
<gene>
    <name evidence="1" type="ORF">H3Z74_02180</name>
</gene>
<dbReference type="AlphaFoldDB" id="A0A7H0LK78"/>
<dbReference type="RefSeq" id="WP_187762386.1">
    <property type="nucleotide sequence ID" value="NZ_CP061038.1"/>
</dbReference>
<reference evidence="1 2" key="1">
    <citation type="submission" date="2020-09" db="EMBL/GenBank/DDBJ databases">
        <title>Sphingomonas sp., a new species isolated from pork steak.</title>
        <authorList>
            <person name="Heidler von Heilborn D."/>
        </authorList>
    </citation>
    <scope>NUCLEOTIDE SEQUENCE [LARGE SCALE GENOMIC DNA]</scope>
    <source>
        <strain evidence="2">S8-3T</strain>
    </source>
</reference>
<protein>
    <submittedName>
        <fullName evidence="1">Uncharacterized protein</fullName>
    </submittedName>
</protein>
<dbReference type="EMBL" id="CP061038">
    <property type="protein sequence ID" value="QNQ10081.1"/>
    <property type="molecule type" value="Genomic_DNA"/>
</dbReference>